<accession>A0A377GCV1</accession>
<dbReference type="Proteomes" id="UP000254554">
    <property type="component" value="Unassembled WGS sequence"/>
</dbReference>
<evidence type="ECO:0000313" key="7">
    <source>
        <dbReference type="EMBL" id="STO22524.1"/>
    </source>
</evidence>
<organism evidence="7 8">
    <name type="scientific">Fluoribacter dumoffii</name>
    <dbReference type="NCBI Taxonomy" id="463"/>
    <lineage>
        <taxon>Bacteria</taxon>
        <taxon>Pseudomonadati</taxon>
        <taxon>Pseudomonadota</taxon>
        <taxon>Gammaproteobacteria</taxon>
        <taxon>Legionellales</taxon>
        <taxon>Legionellaceae</taxon>
        <taxon>Fluoribacter</taxon>
    </lineage>
</organism>
<gene>
    <name evidence="7" type="primary">rhtC_2</name>
    <name evidence="7" type="ORF">NCTC11370_02616</name>
</gene>
<proteinExistence type="predicted"/>
<dbReference type="Pfam" id="PF01810">
    <property type="entry name" value="LysE"/>
    <property type="match status" value="1"/>
</dbReference>
<dbReference type="STRING" id="1094715.GCA_000236165_02461"/>
<dbReference type="GO" id="GO:0005886">
    <property type="term" value="C:plasma membrane"/>
    <property type="evidence" value="ECO:0007669"/>
    <property type="project" value="UniProtKB-SubCell"/>
</dbReference>
<evidence type="ECO:0000256" key="2">
    <source>
        <dbReference type="ARBA" id="ARBA00022475"/>
    </source>
</evidence>
<keyword evidence="2" id="KW-1003">Cell membrane</keyword>
<evidence type="ECO:0000256" key="4">
    <source>
        <dbReference type="ARBA" id="ARBA00022989"/>
    </source>
</evidence>
<dbReference type="InterPro" id="IPR001123">
    <property type="entry name" value="LeuE-type"/>
</dbReference>
<dbReference type="EMBL" id="UGGT01000001">
    <property type="protein sequence ID" value="STO22524.1"/>
    <property type="molecule type" value="Genomic_DNA"/>
</dbReference>
<reference evidence="7 8" key="1">
    <citation type="submission" date="2018-06" db="EMBL/GenBank/DDBJ databases">
        <authorList>
            <consortium name="Pathogen Informatics"/>
            <person name="Doyle S."/>
        </authorList>
    </citation>
    <scope>NUCLEOTIDE SEQUENCE [LARGE SCALE GENOMIC DNA]</scope>
    <source>
        <strain evidence="7 8">NCTC11370</strain>
    </source>
</reference>
<dbReference type="PANTHER" id="PTHR30086">
    <property type="entry name" value="ARGININE EXPORTER PROTEIN ARGO"/>
    <property type="match status" value="1"/>
</dbReference>
<evidence type="ECO:0000313" key="8">
    <source>
        <dbReference type="Proteomes" id="UP000254554"/>
    </source>
</evidence>
<keyword evidence="8" id="KW-1185">Reference proteome</keyword>
<feature type="transmembrane region" description="Helical" evidence="6">
    <location>
        <begin position="183"/>
        <end position="202"/>
    </location>
</feature>
<dbReference type="GO" id="GO:0015171">
    <property type="term" value="F:amino acid transmembrane transporter activity"/>
    <property type="evidence" value="ECO:0007669"/>
    <property type="project" value="TreeGrafter"/>
</dbReference>
<evidence type="ECO:0000256" key="1">
    <source>
        <dbReference type="ARBA" id="ARBA00004651"/>
    </source>
</evidence>
<sequence length="238" mass="25924">MGLMGAISMQQCLGKGVIISIKLQLNQFKVVIMNISLFLLITICFIGMISPGPDFILVTKNALLYPKRQALATAFGIVTGCVFHATYCILGLALLITQSVVLYTTLKYAGACYLIYLGLKGLKSGHSAKIIQESSPVKKVSIAKAYSEGVLCNALNPKLAVFLLSLFTQFVSINASIGDKALVAGVFVAESFFYWPLLVLFLQSNNIRKLFTRFQAVFTRIFGGLLVYVGIRVMLSAD</sequence>
<evidence type="ECO:0000256" key="3">
    <source>
        <dbReference type="ARBA" id="ARBA00022692"/>
    </source>
</evidence>
<feature type="transmembrane region" description="Helical" evidence="6">
    <location>
        <begin position="70"/>
        <end position="94"/>
    </location>
</feature>
<evidence type="ECO:0000256" key="6">
    <source>
        <dbReference type="SAM" id="Phobius"/>
    </source>
</evidence>
<protein>
    <submittedName>
        <fullName evidence="7">Threonine efflux protein</fullName>
    </submittedName>
</protein>
<feature type="transmembrane region" description="Helical" evidence="6">
    <location>
        <begin position="159"/>
        <end position="177"/>
    </location>
</feature>
<feature type="transmembrane region" description="Helical" evidence="6">
    <location>
        <begin position="214"/>
        <end position="235"/>
    </location>
</feature>
<keyword evidence="5 6" id="KW-0472">Membrane</keyword>
<dbReference type="PANTHER" id="PTHR30086:SF20">
    <property type="entry name" value="ARGININE EXPORTER PROTEIN ARGO-RELATED"/>
    <property type="match status" value="1"/>
</dbReference>
<name>A0A377GCV1_9GAMM</name>
<keyword evidence="4 6" id="KW-1133">Transmembrane helix</keyword>
<evidence type="ECO:0000256" key="5">
    <source>
        <dbReference type="ARBA" id="ARBA00023136"/>
    </source>
</evidence>
<comment type="subcellular location">
    <subcellularLocation>
        <location evidence="1">Cell membrane</location>
        <topology evidence="1">Multi-pass membrane protein</topology>
    </subcellularLocation>
</comment>
<keyword evidence="3 6" id="KW-0812">Transmembrane</keyword>
<feature type="transmembrane region" description="Helical" evidence="6">
    <location>
        <begin position="30"/>
        <end position="49"/>
    </location>
</feature>
<dbReference type="AlphaFoldDB" id="A0A377GCV1"/>
<dbReference type="PIRSF" id="PIRSF006324">
    <property type="entry name" value="LeuE"/>
    <property type="match status" value="1"/>
</dbReference>